<gene>
    <name evidence="1" type="ORF">SAMN05421837_102412</name>
</gene>
<sequence length="58" mass="6194">MGQARGEVTTRMVDLSTVSLADLRLSDDPALHSSLRLVAGRAECSRTGVLQNQAPDAR</sequence>
<organism evidence="1 2">
    <name type="scientific">Amycolatopsis pretoriensis</name>
    <dbReference type="NCBI Taxonomy" id="218821"/>
    <lineage>
        <taxon>Bacteria</taxon>
        <taxon>Bacillati</taxon>
        <taxon>Actinomycetota</taxon>
        <taxon>Actinomycetes</taxon>
        <taxon>Pseudonocardiales</taxon>
        <taxon>Pseudonocardiaceae</taxon>
        <taxon>Amycolatopsis</taxon>
    </lineage>
</organism>
<proteinExistence type="predicted"/>
<dbReference type="Proteomes" id="UP000198878">
    <property type="component" value="Unassembled WGS sequence"/>
</dbReference>
<reference evidence="2" key="1">
    <citation type="submission" date="2016-10" db="EMBL/GenBank/DDBJ databases">
        <authorList>
            <person name="Varghese N."/>
            <person name="Submissions S."/>
        </authorList>
    </citation>
    <scope>NUCLEOTIDE SEQUENCE [LARGE SCALE GENOMIC DNA]</scope>
    <source>
        <strain evidence="2">DSM 44654</strain>
    </source>
</reference>
<dbReference type="STRING" id="218821.SAMN05421837_102412"/>
<evidence type="ECO:0000313" key="1">
    <source>
        <dbReference type="EMBL" id="SEF23789.1"/>
    </source>
</evidence>
<dbReference type="EMBL" id="FNUJ01000002">
    <property type="protein sequence ID" value="SEF23789.1"/>
    <property type="molecule type" value="Genomic_DNA"/>
</dbReference>
<dbReference type="AlphaFoldDB" id="A0A1H5QCR3"/>
<protein>
    <submittedName>
        <fullName evidence="1">Uncharacterized protein</fullName>
    </submittedName>
</protein>
<evidence type="ECO:0000313" key="2">
    <source>
        <dbReference type="Proteomes" id="UP000198878"/>
    </source>
</evidence>
<dbReference type="RefSeq" id="WP_158104140.1">
    <property type="nucleotide sequence ID" value="NZ_FNUJ01000002.1"/>
</dbReference>
<accession>A0A1H5QCR3</accession>
<keyword evidence="2" id="KW-1185">Reference proteome</keyword>
<name>A0A1H5QCR3_9PSEU</name>